<dbReference type="PANTHER" id="PTHR40465:SF1">
    <property type="entry name" value="DUF6534 DOMAIN-CONTAINING PROTEIN"/>
    <property type="match status" value="1"/>
</dbReference>
<keyword evidence="4" id="KW-1185">Reference proteome</keyword>
<evidence type="ECO:0000313" key="4">
    <source>
        <dbReference type="Proteomes" id="UP000076871"/>
    </source>
</evidence>
<feature type="transmembrane region" description="Helical" evidence="1">
    <location>
        <begin position="157"/>
        <end position="179"/>
    </location>
</feature>
<keyword evidence="1" id="KW-0472">Membrane</keyword>
<keyword evidence="1" id="KW-1133">Transmembrane helix</keyword>
<feature type="transmembrane region" description="Helical" evidence="1">
    <location>
        <begin position="80"/>
        <end position="102"/>
    </location>
</feature>
<dbReference type="Proteomes" id="UP000076871">
    <property type="component" value="Unassembled WGS sequence"/>
</dbReference>
<proteinExistence type="predicted"/>
<gene>
    <name evidence="3" type="ORF">LAESUDRAFT_729564</name>
</gene>
<dbReference type="EMBL" id="KV427647">
    <property type="protein sequence ID" value="KZT03056.1"/>
    <property type="molecule type" value="Genomic_DNA"/>
</dbReference>
<dbReference type="InterPro" id="IPR045339">
    <property type="entry name" value="DUF6534"/>
</dbReference>
<dbReference type="STRING" id="1314785.A0A165CM39"/>
<evidence type="ECO:0000313" key="3">
    <source>
        <dbReference type="EMBL" id="KZT03056.1"/>
    </source>
</evidence>
<reference evidence="3 4" key="1">
    <citation type="journal article" date="2016" name="Mol. Biol. Evol.">
        <title>Comparative Genomics of Early-Diverging Mushroom-Forming Fungi Provides Insights into the Origins of Lignocellulose Decay Capabilities.</title>
        <authorList>
            <person name="Nagy L.G."/>
            <person name="Riley R."/>
            <person name="Tritt A."/>
            <person name="Adam C."/>
            <person name="Daum C."/>
            <person name="Floudas D."/>
            <person name="Sun H."/>
            <person name="Yadav J.S."/>
            <person name="Pangilinan J."/>
            <person name="Larsson K.H."/>
            <person name="Matsuura K."/>
            <person name="Barry K."/>
            <person name="Labutti K."/>
            <person name="Kuo R."/>
            <person name="Ohm R.A."/>
            <person name="Bhattacharya S.S."/>
            <person name="Shirouzu T."/>
            <person name="Yoshinaga Y."/>
            <person name="Martin F.M."/>
            <person name="Grigoriev I.V."/>
            <person name="Hibbett D.S."/>
        </authorList>
    </citation>
    <scope>NUCLEOTIDE SEQUENCE [LARGE SCALE GENOMIC DNA]</scope>
    <source>
        <strain evidence="3 4">93-53</strain>
    </source>
</reference>
<dbReference type="RefSeq" id="XP_040760796.1">
    <property type="nucleotide sequence ID" value="XM_040909659.1"/>
</dbReference>
<dbReference type="InParanoid" id="A0A165CM39"/>
<accession>A0A165CM39</accession>
<feature type="domain" description="DUF6534" evidence="2">
    <location>
        <begin position="165"/>
        <end position="250"/>
    </location>
</feature>
<protein>
    <recommendedName>
        <fullName evidence="2">DUF6534 domain-containing protein</fullName>
    </recommendedName>
</protein>
<dbReference type="Pfam" id="PF20152">
    <property type="entry name" value="DUF6534"/>
    <property type="match status" value="1"/>
</dbReference>
<feature type="transmembrane region" description="Helical" evidence="1">
    <location>
        <begin position="6"/>
        <end position="29"/>
    </location>
</feature>
<dbReference type="PANTHER" id="PTHR40465">
    <property type="entry name" value="CHROMOSOME 1, WHOLE GENOME SHOTGUN SEQUENCE"/>
    <property type="match status" value="1"/>
</dbReference>
<feature type="transmembrane region" description="Helical" evidence="1">
    <location>
        <begin position="41"/>
        <end position="65"/>
    </location>
</feature>
<feature type="transmembrane region" description="Helical" evidence="1">
    <location>
        <begin position="114"/>
        <end position="137"/>
    </location>
</feature>
<organism evidence="3 4">
    <name type="scientific">Laetiporus sulphureus 93-53</name>
    <dbReference type="NCBI Taxonomy" id="1314785"/>
    <lineage>
        <taxon>Eukaryota</taxon>
        <taxon>Fungi</taxon>
        <taxon>Dikarya</taxon>
        <taxon>Basidiomycota</taxon>
        <taxon>Agaricomycotina</taxon>
        <taxon>Agaricomycetes</taxon>
        <taxon>Polyporales</taxon>
        <taxon>Laetiporus</taxon>
    </lineage>
</organism>
<dbReference type="OrthoDB" id="3183258at2759"/>
<keyword evidence="1" id="KW-0812">Transmembrane</keyword>
<sequence length="317" mass="35422">MDIGPYFGALTFGILFNILLYGAVVPAYYHYALSRRKAQTWLHSYVLFLFIADTAHTAFAAAYLYDALIVHFGRITLEQLTWLSTTVPPITGIISCAVQLFFTFRVRKLSGQLWLAIMIAALAIVSMLCSLACVIALRWPGYGRYTDLQGPAVKVPAVIWLATGLAADFLITFSLVWHLKPKRTGFPSTDLLINRIIRLTIETGLLTTSWALTDLILYLASNTDTHLFFNFSLAKLYTILVMSSLNARDSWKPSYVEDTDLSWNAQAGYPDTFMSMQNTDGARLDTTMCVGRDRSQTLQSTYTTDKIQSTDTSNGQP</sequence>
<evidence type="ECO:0000259" key="2">
    <source>
        <dbReference type="Pfam" id="PF20152"/>
    </source>
</evidence>
<evidence type="ECO:0000256" key="1">
    <source>
        <dbReference type="SAM" id="Phobius"/>
    </source>
</evidence>
<name>A0A165CM39_9APHY</name>
<dbReference type="GeneID" id="63826688"/>
<dbReference type="AlphaFoldDB" id="A0A165CM39"/>